<feature type="transmembrane region" description="Helical" evidence="1">
    <location>
        <begin position="55"/>
        <end position="72"/>
    </location>
</feature>
<feature type="transmembrane region" description="Helical" evidence="1">
    <location>
        <begin position="93"/>
        <end position="113"/>
    </location>
</feature>
<proteinExistence type="predicted"/>
<dbReference type="AlphaFoldDB" id="A0A3S2WPQ2"/>
<gene>
    <name evidence="2" type="ORF">EOD73_12445</name>
</gene>
<evidence type="ECO:0000256" key="1">
    <source>
        <dbReference type="SAM" id="Phobius"/>
    </source>
</evidence>
<organism evidence="2 3">
    <name type="scientific">Inhella crocodyli</name>
    <dbReference type="NCBI Taxonomy" id="2499851"/>
    <lineage>
        <taxon>Bacteria</taxon>
        <taxon>Pseudomonadati</taxon>
        <taxon>Pseudomonadota</taxon>
        <taxon>Betaproteobacteria</taxon>
        <taxon>Burkholderiales</taxon>
        <taxon>Sphaerotilaceae</taxon>
        <taxon>Inhella</taxon>
    </lineage>
</organism>
<comment type="caution">
    <text evidence="2">The sequence shown here is derived from an EMBL/GenBank/DDBJ whole genome shotgun (WGS) entry which is preliminary data.</text>
</comment>
<feature type="transmembrane region" description="Helical" evidence="1">
    <location>
        <begin position="437"/>
        <end position="455"/>
    </location>
</feature>
<dbReference type="Proteomes" id="UP000288587">
    <property type="component" value="Unassembled WGS sequence"/>
</dbReference>
<dbReference type="EMBL" id="SACM01000003">
    <property type="protein sequence ID" value="RVT84924.1"/>
    <property type="molecule type" value="Genomic_DNA"/>
</dbReference>
<dbReference type="OrthoDB" id="8887481at2"/>
<feature type="transmembrane region" description="Helical" evidence="1">
    <location>
        <begin position="119"/>
        <end position="137"/>
    </location>
</feature>
<name>A0A3S2WPQ2_9BURK</name>
<keyword evidence="3" id="KW-1185">Reference proteome</keyword>
<feature type="transmembrane region" description="Helical" evidence="1">
    <location>
        <begin position="400"/>
        <end position="417"/>
    </location>
</feature>
<accession>A0A3S2WPQ2</accession>
<feature type="transmembrane region" description="Helical" evidence="1">
    <location>
        <begin position="317"/>
        <end position="335"/>
    </location>
</feature>
<reference evidence="2 3" key="1">
    <citation type="submission" date="2019-01" db="EMBL/GenBank/DDBJ databases">
        <authorList>
            <person name="Chen W.-M."/>
        </authorList>
    </citation>
    <scope>NUCLEOTIDE SEQUENCE [LARGE SCALE GENOMIC DNA]</scope>
    <source>
        <strain evidence="2 3">CCP-18</strain>
    </source>
</reference>
<evidence type="ECO:0000313" key="2">
    <source>
        <dbReference type="EMBL" id="RVT84924.1"/>
    </source>
</evidence>
<feature type="transmembrane region" description="Helical" evidence="1">
    <location>
        <begin position="284"/>
        <end position="305"/>
    </location>
</feature>
<dbReference type="RefSeq" id="WP_127683327.1">
    <property type="nucleotide sequence ID" value="NZ_SACM01000003.1"/>
</dbReference>
<feature type="transmembrane region" description="Helical" evidence="1">
    <location>
        <begin position="461"/>
        <end position="479"/>
    </location>
</feature>
<sequence length="495" mass="53015">MSRSPWFPLAAHTWRGMHNAGQTRPLAAGLVLAALALWLLPRATALSHDFLAGMVSAVAWVGLWWVQVEALLQQNRATLARLVPGHAQALRRSLVAQWLVFTALGVLLVAASLGAWDRWAAWAAGGGLLLFALTWLIRHPVLWLPVSVAFFGGLSQLRRFRADLVAARDAALAVLSDPLQGPLFLALGALVLGLLLRRAIGDGNGAHRRHTERRDRMLALNRAMQSGQGLPAKHQTGWTGSLHRLAALPWQALMARQLQPGVSPAAIGRLNLVLAGPSHWARQLGVALLVLLFVMLPLVALFLWLPPSRSGQSPMDAMRYGLCMGLFSMGLNPLMQLSGALSARRREQGLLMLAPGVPQGRALRDAWAAYQVRQFLIGWGLCTAGTWVLVGVFGSADAQGFVAGFAAGCLPLVRLAWRDWARLKDSGLRSTRSVQVASLAVLGGGTLTGTVAEKLALPSGLSLGLGVLAALALGAWAWARRDRLPAPFPVGRLQG</sequence>
<keyword evidence="1" id="KW-1133">Transmembrane helix</keyword>
<keyword evidence="1" id="KW-0812">Transmembrane</keyword>
<protein>
    <submittedName>
        <fullName evidence="2">Uncharacterized protein</fullName>
    </submittedName>
</protein>
<feature type="transmembrane region" description="Helical" evidence="1">
    <location>
        <begin position="179"/>
        <end position="200"/>
    </location>
</feature>
<evidence type="ECO:0000313" key="3">
    <source>
        <dbReference type="Proteomes" id="UP000288587"/>
    </source>
</evidence>
<feature type="transmembrane region" description="Helical" evidence="1">
    <location>
        <begin position="375"/>
        <end position="394"/>
    </location>
</feature>
<keyword evidence="1" id="KW-0472">Membrane</keyword>